<dbReference type="GO" id="GO:0004712">
    <property type="term" value="F:protein serine/threonine/tyrosine kinase activity"/>
    <property type="evidence" value="ECO:0007669"/>
    <property type="project" value="TreeGrafter"/>
</dbReference>
<dbReference type="GO" id="GO:0007059">
    <property type="term" value="P:chromosome segregation"/>
    <property type="evidence" value="ECO:0007669"/>
    <property type="project" value="TreeGrafter"/>
</dbReference>
<dbReference type="GO" id="GO:0004674">
    <property type="term" value="F:protein serine/threonine kinase activity"/>
    <property type="evidence" value="ECO:0007669"/>
    <property type="project" value="UniProtKB-KW"/>
</dbReference>
<protein>
    <submittedName>
        <fullName evidence="7">Polo-like kinase 1</fullName>
    </submittedName>
</protein>
<reference evidence="7 8" key="1">
    <citation type="journal article" date="2013" name="BMC Genomics">
        <title>Genome sequencing and comparative genomics of honey bee microsporidia, Nosema apis reveal novel insights into host-parasite interactions.</title>
        <authorList>
            <person name="Chen Yp."/>
            <person name="Pettis J.S."/>
            <person name="Zhao Y."/>
            <person name="Liu X."/>
            <person name="Tallon L.J."/>
            <person name="Sadzewicz L.D."/>
            <person name="Li R."/>
            <person name="Zheng H."/>
            <person name="Huang S."/>
            <person name="Zhang X."/>
            <person name="Hamilton M.C."/>
            <person name="Pernal S.F."/>
            <person name="Melathopoulos A.P."/>
            <person name="Yan X."/>
            <person name="Evans J.D."/>
        </authorList>
    </citation>
    <scope>NUCLEOTIDE SEQUENCE [LARGE SCALE GENOMIC DNA]</scope>
    <source>
        <strain evidence="7 8">BRL 01</strain>
    </source>
</reference>
<dbReference type="GO" id="GO:0007094">
    <property type="term" value="P:mitotic spindle assembly checkpoint signaling"/>
    <property type="evidence" value="ECO:0007669"/>
    <property type="project" value="TreeGrafter"/>
</dbReference>
<organism evidence="7 8">
    <name type="scientific">Vairimorpha apis BRL 01</name>
    <dbReference type="NCBI Taxonomy" id="1037528"/>
    <lineage>
        <taxon>Eukaryota</taxon>
        <taxon>Fungi</taxon>
        <taxon>Fungi incertae sedis</taxon>
        <taxon>Microsporidia</taxon>
        <taxon>Nosematidae</taxon>
        <taxon>Vairimorpha</taxon>
    </lineage>
</organism>
<gene>
    <name evidence="7" type="ORF">NAPIS_ORF02441</name>
</gene>
<feature type="non-terminal residue" evidence="7">
    <location>
        <position position="1"/>
    </location>
</feature>
<dbReference type="EMBL" id="KE647341">
    <property type="protein sequence ID" value="EQB59993.1"/>
    <property type="molecule type" value="Genomic_DNA"/>
</dbReference>
<evidence type="ECO:0000256" key="4">
    <source>
        <dbReference type="ARBA" id="ARBA00022777"/>
    </source>
</evidence>
<evidence type="ECO:0000256" key="2">
    <source>
        <dbReference type="ARBA" id="ARBA00022679"/>
    </source>
</evidence>
<evidence type="ECO:0000259" key="6">
    <source>
        <dbReference type="PROSITE" id="PS50011"/>
    </source>
</evidence>
<dbReference type="Pfam" id="PF00069">
    <property type="entry name" value="Pkinase"/>
    <property type="match status" value="1"/>
</dbReference>
<sequence length="94" mass="11063">NDYTKRRSSDVWSLGIILHEMWYGKNPLDPFKTYAEKKENINNIRKNIVIKNEVDVVIYKCLNEDCKKRPTVNDLLNDEFITVTGFEPARDTLN</sequence>
<dbReference type="GO" id="GO:0000776">
    <property type="term" value="C:kinetochore"/>
    <property type="evidence" value="ECO:0007669"/>
    <property type="project" value="TreeGrafter"/>
</dbReference>
<evidence type="ECO:0000313" key="8">
    <source>
        <dbReference type="Proteomes" id="UP000053780"/>
    </source>
</evidence>
<dbReference type="VEuPathDB" id="MicrosporidiaDB:NAPIS_ORF02441"/>
<dbReference type="HOGENOM" id="CLU_2391962_0_0_1"/>
<dbReference type="InterPro" id="IPR011009">
    <property type="entry name" value="Kinase-like_dom_sf"/>
</dbReference>
<keyword evidence="8" id="KW-1185">Reference proteome</keyword>
<dbReference type="PANTHER" id="PTHR22974:SF21">
    <property type="entry name" value="DUAL SPECIFICITY PROTEIN KINASE TTK"/>
    <property type="match status" value="1"/>
</dbReference>
<name>T0L5Q5_9MICR</name>
<dbReference type="PROSITE" id="PS50011">
    <property type="entry name" value="PROTEIN_KINASE_DOM"/>
    <property type="match status" value="1"/>
</dbReference>
<dbReference type="GO" id="GO:0033316">
    <property type="term" value="P:meiotic spindle assembly checkpoint signaling"/>
    <property type="evidence" value="ECO:0007669"/>
    <property type="project" value="TreeGrafter"/>
</dbReference>
<dbReference type="GO" id="GO:0034501">
    <property type="term" value="P:protein localization to kinetochore"/>
    <property type="evidence" value="ECO:0007669"/>
    <property type="project" value="TreeGrafter"/>
</dbReference>
<keyword evidence="3" id="KW-0547">Nucleotide-binding</keyword>
<keyword evidence="4 7" id="KW-0418">Kinase</keyword>
<evidence type="ECO:0000256" key="5">
    <source>
        <dbReference type="ARBA" id="ARBA00022840"/>
    </source>
</evidence>
<evidence type="ECO:0000313" key="7">
    <source>
        <dbReference type="EMBL" id="EQB59993.1"/>
    </source>
</evidence>
<accession>T0L5Q5</accession>
<dbReference type="AlphaFoldDB" id="T0L5Q5"/>
<dbReference type="OrthoDB" id="20524at2759"/>
<feature type="domain" description="Protein kinase" evidence="6">
    <location>
        <begin position="1"/>
        <end position="81"/>
    </location>
</feature>
<proteinExistence type="predicted"/>
<dbReference type="GO" id="GO:0005524">
    <property type="term" value="F:ATP binding"/>
    <property type="evidence" value="ECO:0007669"/>
    <property type="project" value="UniProtKB-KW"/>
</dbReference>
<dbReference type="InterPro" id="IPR000719">
    <property type="entry name" value="Prot_kinase_dom"/>
</dbReference>
<dbReference type="PANTHER" id="PTHR22974">
    <property type="entry name" value="MIXED LINEAGE PROTEIN KINASE"/>
    <property type="match status" value="1"/>
</dbReference>
<dbReference type="GO" id="GO:0005634">
    <property type="term" value="C:nucleus"/>
    <property type="evidence" value="ECO:0007669"/>
    <property type="project" value="TreeGrafter"/>
</dbReference>
<keyword evidence="5" id="KW-0067">ATP-binding</keyword>
<keyword evidence="2" id="KW-0808">Transferase</keyword>
<evidence type="ECO:0000256" key="3">
    <source>
        <dbReference type="ARBA" id="ARBA00022741"/>
    </source>
</evidence>
<dbReference type="Gene3D" id="1.10.510.10">
    <property type="entry name" value="Transferase(Phosphotransferase) domain 1"/>
    <property type="match status" value="1"/>
</dbReference>
<keyword evidence="1" id="KW-0723">Serine/threonine-protein kinase</keyword>
<dbReference type="Proteomes" id="UP000053780">
    <property type="component" value="Unassembled WGS sequence"/>
</dbReference>
<evidence type="ECO:0000256" key="1">
    <source>
        <dbReference type="ARBA" id="ARBA00022527"/>
    </source>
</evidence>
<dbReference type="SUPFAM" id="SSF56112">
    <property type="entry name" value="Protein kinase-like (PK-like)"/>
    <property type="match status" value="1"/>
</dbReference>